<dbReference type="Pfam" id="PF13537">
    <property type="entry name" value="GATase_7"/>
    <property type="match status" value="1"/>
</dbReference>
<dbReference type="InterPro" id="IPR014729">
    <property type="entry name" value="Rossmann-like_a/b/a_fold"/>
</dbReference>
<evidence type="ECO:0000256" key="3">
    <source>
        <dbReference type="ARBA" id="ARBA00012737"/>
    </source>
</evidence>
<evidence type="ECO:0000313" key="9">
    <source>
        <dbReference type="EMBL" id="MCG2617928.1"/>
    </source>
</evidence>
<gene>
    <name evidence="9" type="primary">asnB</name>
    <name evidence="9" type="ORF">LZZ85_26740</name>
</gene>
<dbReference type="Pfam" id="PF00733">
    <property type="entry name" value="Asn_synthase"/>
    <property type="match status" value="1"/>
</dbReference>
<dbReference type="InterPro" id="IPR051786">
    <property type="entry name" value="ASN_synthetase/amidase"/>
</dbReference>
<evidence type="ECO:0000256" key="6">
    <source>
        <dbReference type="ARBA" id="ARBA00022962"/>
    </source>
</evidence>
<dbReference type="CDD" id="cd00712">
    <property type="entry name" value="AsnB"/>
    <property type="match status" value="1"/>
</dbReference>
<dbReference type="SUPFAM" id="SSF52402">
    <property type="entry name" value="Adenine nucleotide alpha hydrolases-like"/>
    <property type="match status" value="1"/>
</dbReference>
<dbReference type="RefSeq" id="WP_237876886.1">
    <property type="nucleotide sequence ID" value="NZ_JAKLTR010000028.1"/>
</dbReference>
<evidence type="ECO:0000256" key="4">
    <source>
        <dbReference type="ARBA" id="ARBA00022741"/>
    </source>
</evidence>
<comment type="similarity">
    <text evidence="2">Belongs to the asparagine synthetase family.</text>
</comment>
<evidence type="ECO:0000256" key="7">
    <source>
        <dbReference type="ARBA" id="ARBA00048741"/>
    </source>
</evidence>
<dbReference type="CDD" id="cd01991">
    <property type="entry name" value="Asn_synthase_B_C"/>
    <property type="match status" value="1"/>
</dbReference>
<evidence type="ECO:0000256" key="5">
    <source>
        <dbReference type="ARBA" id="ARBA00022840"/>
    </source>
</evidence>
<protein>
    <recommendedName>
        <fullName evidence="3">asparagine synthase (glutamine-hydrolyzing)</fullName>
        <ecNumber evidence="3">6.3.5.4</ecNumber>
    </recommendedName>
</protein>
<proteinExistence type="inferred from homology"/>
<keyword evidence="4" id="KW-0547">Nucleotide-binding</keyword>
<name>A0ABS9L033_9BACT</name>
<dbReference type="PANTHER" id="PTHR43284:SF1">
    <property type="entry name" value="ASPARAGINE SYNTHETASE"/>
    <property type="match status" value="1"/>
</dbReference>
<dbReference type="PANTHER" id="PTHR43284">
    <property type="entry name" value="ASPARAGINE SYNTHETASE (GLUTAMINE-HYDROLYZING)"/>
    <property type="match status" value="1"/>
</dbReference>
<accession>A0ABS9L033</accession>
<dbReference type="EMBL" id="JAKLTR010000028">
    <property type="protein sequence ID" value="MCG2617928.1"/>
    <property type="molecule type" value="Genomic_DNA"/>
</dbReference>
<dbReference type="PIRSF" id="PIRSF001589">
    <property type="entry name" value="Asn_synthetase_glu-h"/>
    <property type="match status" value="1"/>
</dbReference>
<evidence type="ECO:0000313" key="10">
    <source>
        <dbReference type="Proteomes" id="UP001165367"/>
    </source>
</evidence>
<keyword evidence="5" id="KW-0067">ATP-binding</keyword>
<keyword evidence="6" id="KW-0315">Glutamine amidotransferase</keyword>
<dbReference type="Gene3D" id="3.60.20.10">
    <property type="entry name" value="Glutamine Phosphoribosylpyrophosphate, subunit 1, domain 1"/>
    <property type="match status" value="1"/>
</dbReference>
<comment type="catalytic activity">
    <reaction evidence="7">
        <text>L-aspartate + L-glutamine + ATP + H2O = L-asparagine + L-glutamate + AMP + diphosphate + H(+)</text>
        <dbReference type="Rhea" id="RHEA:12228"/>
        <dbReference type="ChEBI" id="CHEBI:15377"/>
        <dbReference type="ChEBI" id="CHEBI:15378"/>
        <dbReference type="ChEBI" id="CHEBI:29985"/>
        <dbReference type="ChEBI" id="CHEBI:29991"/>
        <dbReference type="ChEBI" id="CHEBI:30616"/>
        <dbReference type="ChEBI" id="CHEBI:33019"/>
        <dbReference type="ChEBI" id="CHEBI:58048"/>
        <dbReference type="ChEBI" id="CHEBI:58359"/>
        <dbReference type="ChEBI" id="CHEBI:456215"/>
        <dbReference type="EC" id="6.3.5.4"/>
    </reaction>
</comment>
<keyword evidence="9" id="KW-0436">Ligase</keyword>
<dbReference type="InterPro" id="IPR029055">
    <property type="entry name" value="Ntn_hydrolases_N"/>
</dbReference>
<comment type="pathway">
    <text evidence="1">Amino-acid biosynthesis; L-asparagine biosynthesis; L-asparagine from L-aspartate (L-Gln route): step 1/1.</text>
</comment>
<dbReference type="Gene3D" id="3.40.50.620">
    <property type="entry name" value="HUPs"/>
    <property type="match status" value="1"/>
</dbReference>
<reference evidence="9" key="1">
    <citation type="submission" date="2022-01" db="EMBL/GenBank/DDBJ databases">
        <authorList>
            <person name="Jo J.-H."/>
            <person name="Im W.-T."/>
        </authorList>
    </citation>
    <scope>NUCLEOTIDE SEQUENCE</scope>
    <source>
        <strain evidence="9">NA20</strain>
    </source>
</reference>
<evidence type="ECO:0000259" key="8">
    <source>
        <dbReference type="PROSITE" id="PS51278"/>
    </source>
</evidence>
<keyword evidence="10" id="KW-1185">Reference proteome</keyword>
<dbReference type="InterPro" id="IPR033738">
    <property type="entry name" value="AsnB_N"/>
</dbReference>
<dbReference type="EC" id="6.3.5.4" evidence="3"/>
<dbReference type="GO" id="GO:0004066">
    <property type="term" value="F:asparagine synthase (glutamine-hydrolyzing) activity"/>
    <property type="evidence" value="ECO:0007669"/>
    <property type="project" value="UniProtKB-EC"/>
</dbReference>
<dbReference type="InterPro" id="IPR001962">
    <property type="entry name" value="Asn_synthase"/>
</dbReference>
<evidence type="ECO:0000256" key="2">
    <source>
        <dbReference type="ARBA" id="ARBA00005752"/>
    </source>
</evidence>
<dbReference type="InterPro" id="IPR017932">
    <property type="entry name" value="GATase_2_dom"/>
</dbReference>
<feature type="domain" description="Glutamine amidotransferase type-2" evidence="8">
    <location>
        <begin position="2"/>
        <end position="222"/>
    </location>
</feature>
<dbReference type="Proteomes" id="UP001165367">
    <property type="component" value="Unassembled WGS sequence"/>
</dbReference>
<dbReference type="SUPFAM" id="SSF56235">
    <property type="entry name" value="N-terminal nucleophile aminohydrolases (Ntn hydrolases)"/>
    <property type="match status" value="1"/>
</dbReference>
<dbReference type="InterPro" id="IPR006426">
    <property type="entry name" value="Asn_synth_AEB"/>
</dbReference>
<comment type="caution">
    <text evidence="9">The sequence shown here is derived from an EMBL/GenBank/DDBJ whole genome shotgun (WGS) entry which is preliminary data.</text>
</comment>
<dbReference type="NCBIfam" id="TIGR01536">
    <property type="entry name" value="asn_synth_AEB"/>
    <property type="match status" value="1"/>
</dbReference>
<evidence type="ECO:0000256" key="1">
    <source>
        <dbReference type="ARBA" id="ARBA00005187"/>
    </source>
</evidence>
<organism evidence="9 10">
    <name type="scientific">Terrimonas ginsenosidimutans</name>
    <dbReference type="NCBI Taxonomy" id="2908004"/>
    <lineage>
        <taxon>Bacteria</taxon>
        <taxon>Pseudomonadati</taxon>
        <taxon>Bacteroidota</taxon>
        <taxon>Chitinophagia</taxon>
        <taxon>Chitinophagales</taxon>
        <taxon>Chitinophagaceae</taxon>
        <taxon>Terrimonas</taxon>
    </lineage>
</organism>
<sequence>MCGIAGTIQNAPLYNKQHVQQMMHVLAHRGPDGEGYWQNADNSCLLGHLRLAIIDTSDAAAQPLHYTPPTGFDQRYSIVYNGEIYNYQELKDELRKLGYSFQTASDTEVILAAYDCWDEDCLLRFDGMFAFAIWDEKEKELFAARDRFGEKPFYYCRDQNALLFASEMKALWAAGIRKVPNLKMLFNFITIGYVDNPERPEETFFDNISQLPPASSLFFYPSTGELVIEPYWELSTDIHRPENEKEAIERFGEMLEGSVKRRLRSDMPVGTSLSGGLDSSSISSMVNTISSQTFSQHCFTAGFPDFGKDEIAFARLVADKFGLQQHITNVTVNDLLDKWKIFCHHQEEPVSSASAFAQFKVFELAKQHNISVLLDGQGADETLAGYHKYYKWYWQELFHQRKLIRGKEIDAARRLGVQEPFGLKNVLASLLPDLASVILEKQYLFHALAQEDLDRDFVRLQSKEAYYSTPELSSLNGILHFNTCIHGLNELLRYADRNSMAHGREVRLPFLDHQLVEFVFSLPPEYKIRQGWTKWILRQKMDPQLPGEITWRKDKTGFEPPQKQWLQNKVMQEMVHAARSALVAENVLDKRVLSKPLQPADAYDKNNYDWRYLSAASTLFTSA</sequence>
<dbReference type="PROSITE" id="PS51278">
    <property type="entry name" value="GATASE_TYPE_2"/>
    <property type="match status" value="1"/>
</dbReference>